<dbReference type="PANTHER" id="PTHR15009:SF4">
    <property type="entry name" value="MUELLERIAN-INHIBITING FACTOR"/>
    <property type="match status" value="1"/>
</dbReference>
<evidence type="ECO:0000256" key="3">
    <source>
        <dbReference type="ARBA" id="ARBA00011748"/>
    </source>
</evidence>
<feature type="domain" description="TGF-beta family profile" evidence="17">
    <location>
        <begin position="545"/>
        <end position="659"/>
    </location>
</feature>
<sequence>TMSALREILLCLVLLLPSAALPRKGQRDSLTELSLLEQLGLEAEGRKVGNGSLQETPRSRRAAAPRPFSEPEPGAKCLQGVAEEGGPGRSRSSLQPWPLGGLEGPVCRVRMEEEGATPRHLEVVGVLSHYESSFIKLLRRRWSWDGNFPGTFGLCRAGEEGAAPHPLQRIHEHVLEPGLERFLVLHLEEVQWEAQAKLQFQLVFQVEVGRALGELQAAVMLFYLGRQEGRGSGHPQELLVTGAGLAGDQRLCLSRDTQYLALAAATASVTRSAERLRFSASLFLHGGAGAGAPLSHTEVQQLLFGSDDKCFTRMTPVLLLLAKSRRQEEEEEALAPPSYLSAEGVVDTAPYPQLSPPQAGTEELPTPTAPPQANTSSPAPGGSAQFLAILTRFIRQLLSSSSEPTPQPSAHHWLDFQVMETLPHQLLNLSEEEALERLVQSEEPSVLLLPQDSGAVLEQHLGDWQPEGTVLQLLMGKLQLVIQELRDIPAFQANAALFQHLLTFCYYPAEPGQAEAAEQGPGSRKLRTLLLLKALQSVRARWQERRKVQRQNRSARHQAHCRLQELTIDLRDRQFILLPTAYAANNCEGPCRLPLSTRVPSYFSHTVLLLGVQERGSPLRRAPCCVPVRYSDQLIISLSSDGVEVRNFSNMVAEECGCR</sequence>
<dbReference type="GO" id="GO:0001880">
    <property type="term" value="P:Mullerian duct regression"/>
    <property type="evidence" value="ECO:0007669"/>
    <property type="project" value="TreeGrafter"/>
</dbReference>
<dbReference type="InterPro" id="IPR006799">
    <property type="entry name" value="AMH_N"/>
</dbReference>
<keyword evidence="11" id="KW-0325">Glycoprotein</keyword>
<keyword evidence="7" id="KW-0221">Differentiation</keyword>
<evidence type="ECO:0000256" key="9">
    <source>
        <dbReference type="ARBA" id="ARBA00023156"/>
    </source>
</evidence>
<dbReference type="GO" id="GO:0007506">
    <property type="term" value="P:gonadal mesoderm development"/>
    <property type="evidence" value="ECO:0007669"/>
    <property type="project" value="UniProtKB-KW"/>
</dbReference>
<dbReference type="GO" id="GO:0030154">
    <property type="term" value="P:cell differentiation"/>
    <property type="evidence" value="ECO:0007669"/>
    <property type="project" value="UniProtKB-KW"/>
</dbReference>
<evidence type="ECO:0000256" key="16">
    <source>
        <dbReference type="SAM" id="SignalP"/>
    </source>
</evidence>
<evidence type="ECO:0000256" key="6">
    <source>
        <dbReference type="ARBA" id="ARBA00022729"/>
    </source>
</evidence>
<dbReference type="EMBL" id="VZTR01038505">
    <property type="protein sequence ID" value="NXT72850.1"/>
    <property type="molecule type" value="Genomic_DNA"/>
</dbReference>
<dbReference type="CDD" id="cd13757">
    <property type="entry name" value="TGF_beta_AMH"/>
    <property type="match status" value="1"/>
</dbReference>
<keyword evidence="5" id="KW-0964">Secreted</keyword>
<gene>
    <name evidence="18" type="primary">Amh</name>
    <name evidence="18" type="ORF">CHAFRE_R01334</name>
</gene>
<keyword evidence="8 14" id="KW-0339">Growth factor</keyword>
<feature type="non-terminal residue" evidence="18">
    <location>
        <position position="1"/>
    </location>
</feature>
<comment type="similarity">
    <text evidence="2 14">Belongs to the TGF-beta family.</text>
</comment>
<comment type="subunit">
    <text evidence="3">Homodimer; disulfide-linked.</text>
</comment>
<dbReference type="InterPro" id="IPR021203">
    <property type="entry name" value="Muellerian-inhibiting_factor"/>
</dbReference>
<evidence type="ECO:0000256" key="15">
    <source>
        <dbReference type="SAM" id="MobiDB-lite"/>
    </source>
</evidence>
<keyword evidence="10" id="KW-1015">Disulfide bond</keyword>
<dbReference type="InterPro" id="IPR029034">
    <property type="entry name" value="Cystine-knot_cytokine"/>
</dbReference>
<dbReference type="PIRSF" id="PIRSF037270">
    <property type="entry name" value="Muellerian-inhibiting_factor"/>
    <property type="match status" value="1"/>
</dbReference>
<feature type="region of interest" description="Disordered" evidence="15">
    <location>
        <begin position="348"/>
        <end position="381"/>
    </location>
</feature>
<dbReference type="PROSITE" id="PS51362">
    <property type="entry name" value="TGF_BETA_2"/>
    <property type="match status" value="1"/>
</dbReference>
<proteinExistence type="inferred from homology"/>
<dbReference type="InterPro" id="IPR001839">
    <property type="entry name" value="TGF-b_C"/>
</dbReference>
<evidence type="ECO:0000256" key="14">
    <source>
        <dbReference type="RuleBase" id="RU000354"/>
    </source>
</evidence>
<dbReference type="Proteomes" id="UP000563107">
    <property type="component" value="Unassembled WGS sequence"/>
</dbReference>
<dbReference type="InterPro" id="IPR017948">
    <property type="entry name" value="TGFb_CS"/>
</dbReference>
<accession>A0A7L3F0V7</accession>
<dbReference type="GO" id="GO:0005615">
    <property type="term" value="C:extracellular space"/>
    <property type="evidence" value="ECO:0007669"/>
    <property type="project" value="TreeGrafter"/>
</dbReference>
<feature type="region of interest" description="Disordered" evidence="15">
    <location>
        <begin position="47"/>
        <end position="98"/>
    </location>
</feature>
<evidence type="ECO:0000256" key="13">
    <source>
        <dbReference type="ARBA" id="ARBA00031273"/>
    </source>
</evidence>
<dbReference type="SUPFAM" id="SSF57501">
    <property type="entry name" value="Cystine-knot cytokines"/>
    <property type="match status" value="1"/>
</dbReference>
<evidence type="ECO:0000256" key="4">
    <source>
        <dbReference type="ARBA" id="ARBA00020473"/>
    </source>
</evidence>
<dbReference type="GO" id="GO:0008083">
    <property type="term" value="F:growth factor activity"/>
    <property type="evidence" value="ECO:0007669"/>
    <property type="project" value="UniProtKB-KW"/>
</dbReference>
<evidence type="ECO:0000256" key="5">
    <source>
        <dbReference type="ARBA" id="ARBA00022525"/>
    </source>
</evidence>
<evidence type="ECO:0000313" key="19">
    <source>
        <dbReference type="Proteomes" id="UP000563107"/>
    </source>
</evidence>
<protein>
    <recommendedName>
        <fullName evidence="4">Muellerian-inhibiting factor</fullName>
    </recommendedName>
    <alternativeName>
        <fullName evidence="12">Anti-Muellerian hormone</fullName>
    </alternativeName>
    <alternativeName>
        <fullName evidence="13">Muellerian-inhibiting substance</fullName>
    </alternativeName>
</protein>
<evidence type="ECO:0000256" key="12">
    <source>
        <dbReference type="ARBA" id="ARBA00030008"/>
    </source>
</evidence>
<feature type="chain" id="PRO_5029817679" description="Muellerian-inhibiting factor" evidence="16">
    <location>
        <begin position="21"/>
        <end position="659"/>
    </location>
</feature>
<evidence type="ECO:0000256" key="10">
    <source>
        <dbReference type="ARBA" id="ARBA00023157"/>
    </source>
</evidence>
<dbReference type="FunFam" id="2.10.90.10:FF:000033">
    <property type="entry name" value="Muellerian-inhibiting factor"/>
    <property type="match status" value="1"/>
</dbReference>
<dbReference type="AlphaFoldDB" id="A0A7L3F0V7"/>
<evidence type="ECO:0000256" key="8">
    <source>
        <dbReference type="ARBA" id="ARBA00023030"/>
    </source>
</evidence>
<evidence type="ECO:0000256" key="7">
    <source>
        <dbReference type="ARBA" id="ARBA00022782"/>
    </source>
</evidence>
<dbReference type="SMART" id="SM00204">
    <property type="entry name" value="TGFB"/>
    <property type="match status" value="1"/>
</dbReference>
<feature type="signal peptide" evidence="16">
    <location>
        <begin position="1"/>
        <end position="20"/>
    </location>
</feature>
<organism evidence="18 19">
    <name type="scientific">Chaetops frenatus</name>
    <name type="common">Rufous rock-jumper</name>
    <dbReference type="NCBI Taxonomy" id="221966"/>
    <lineage>
        <taxon>Eukaryota</taxon>
        <taxon>Metazoa</taxon>
        <taxon>Chordata</taxon>
        <taxon>Craniata</taxon>
        <taxon>Vertebrata</taxon>
        <taxon>Euteleostomi</taxon>
        <taxon>Archelosauria</taxon>
        <taxon>Archosauria</taxon>
        <taxon>Dinosauria</taxon>
        <taxon>Saurischia</taxon>
        <taxon>Theropoda</taxon>
        <taxon>Coelurosauria</taxon>
        <taxon>Aves</taxon>
        <taxon>Neognathae</taxon>
        <taxon>Neoaves</taxon>
        <taxon>Telluraves</taxon>
        <taxon>Australaves</taxon>
        <taxon>Passeriformes</taxon>
        <taxon>Picathartidae</taxon>
        <taxon>Chaetops</taxon>
    </lineage>
</organism>
<keyword evidence="6 16" id="KW-0732">Signal</keyword>
<dbReference type="Pfam" id="PF00019">
    <property type="entry name" value="TGF_beta"/>
    <property type="match status" value="1"/>
</dbReference>
<name>A0A7L3F0V7_9PASS</name>
<evidence type="ECO:0000256" key="2">
    <source>
        <dbReference type="ARBA" id="ARBA00006656"/>
    </source>
</evidence>
<evidence type="ECO:0000259" key="17">
    <source>
        <dbReference type="PROSITE" id="PS51362"/>
    </source>
</evidence>
<keyword evidence="19" id="KW-1185">Reference proteome</keyword>
<comment type="caution">
    <text evidence="18">The sequence shown here is derived from an EMBL/GenBank/DDBJ whole genome shotgun (WGS) entry which is preliminary data.</text>
</comment>
<comment type="subcellular location">
    <subcellularLocation>
        <location evidence="1">Secreted</location>
    </subcellularLocation>
</comment>
<dbReference type="PROSITE" id="PS00250">
    <property type="entry name" value="TGF_BETA_1"/>
    <property type="match status" value="1"/>
</dbReference>
<dbReference type="Pfam" id="PF04709">
    <property type="entry name" value="AMH_N"/>
    <property type="match status" value="1"/>
</dbReference>
<reference evidence="18 19" key="1">
    <citation type="submission" date="2019-09" db="EMBL/GenBank/DDBJ databases">
        <title>Bird 10,000 Genomes (B10K) Project - Family phase.</title>
        <authorList>
            <person name="Zhang G."/>
        </authorList>
    </citation>
    <scope>NUCLEOTIDE SEQUENCE [LARGE SCALE GENOMIC DNA]</scope>
    <source>
        <strain evidence="18">B10K-DU-012-41</strain>
    </source>
</reference>
<feature type="non-terminal residue" evidence="18">
    <location>
        <position position="659"/>
    </location>
</feature>
<evidence type="ECO:0000313" key="18">
    <source>
        <dbReference type="EMBL" id="NXT72850.1"/>
    </source>
</evidence>
<evidence type="ECO:0000256" key="11">
    <source>
        <dbReference type="ARBA" id="ARBA00023180"/>
    </source>
</evidence>
<dbReference type="PANTHER" id="PTHR15009">
    <property type="entry name" value="MUELLERIAN-INHIBITING FACTOR"/>
    <property type="match status" value="1"/>
</dbReference>
<keyword evidence="9" id="KW-0334">Gonadal differentiation</keyword>
<dbReference type="Gene3D" id="2.10.90.10">
    <property type="entry name" value="Cystine-knot cytokines"/>
    <property type="match status" value="1"/>
</dbReference>
<evidence type="ECO:0000256" key="1">
    <source>
        <dbReference type="ARBA" id="ARBA00004613"/>
    </source>
</evidence>